<dbReference type="RefSeq" id="WP_253780854.1">
    <property type="nucleotide sequence ID" value="NZ_BAAAVE010000037.1"/>
</dbReference>
<feature type="transmembrane region" description="Helical" evidence="1">
    <location>
        <begin position="125"/>
        <end position="146"/>
    </location>
</feature>
<sequence>MLREAGLHVAETAAPALGFTVPYAVTGDLALSLGVALCVAALVALHRLRQSRGVWPAVGGFGLAALAGALATLSGEAADYFLPLIAVRAVVAVATPVLLLLRLPPAGLVTGLVTRRGLAWRRCPVRLRAFTIVNSLWLAMEAALLANQLRLYHEGQAVAMGVFKLLVEVPAHVLAAVLLWLLYRRLTGRPCRDARCPFEGEARRGPGGN</sequence>
<proteinExistence type="predicted"/>
<feature type="transmembrane region" description="Helical" evidence="1">
    <location>
        <begin position="29"/>
        <end position="46"/>
    </location>
</feature>
<organism evidence="2 3">
    <name type="scientific">Nonomuraea roseoviolacea subsp. carminata</name>
    <dbReference type="NCBI Taxonomy" id="160689"/>
    <lineage>
        <taxon>Bacteria</taxon>
        <taxon>Bacillati</taxon>
        <taxon>Actinomycetota</taxon>
        <taxon>Actinomycetes</taxon>
        <taxon>Streptosporangiales</taxon>
        <taxon>Streptosporangiaceae</taxon>
        <taxon>Nonomuraea</taxon>
    </lineage>
</organism>
<keyword evidence="3" id="KW-1185">Reference proteome</keyword>
<keyword evidence="1" id="KW-1133">Transmembrane helix</keyword>
<gene>
    <name evidence="2" type="ORF">HD595_009033</name>
</gene>
<name>A0ABT1KHU5_9ACTN</name>
<evidence type="ECO:0000256" key="1">
    <source>
        <dbReference type="SAM" id="Phobius"/>
    </source>
</evidence>
<protein>
    <recommendedName>
        <fullName evidence="4">DUF3159 domain-containing protein</fullName>
    </recommendedName>
</protein>
<keyword evidence="1" id="KW-0472">Membrane</keyword>
<keyword evidence="1" id="KW-0812">Transmembrane</keyword>
<accession>A0ABT1KHU5</accession>
<evidence type="ECO:0000313" key="3">
    <source>
        <dbReference type="Proteomes" id="UP001320766"/>
    </source>
</evidence>
<feature type="transmembrane region" description="Helical" evidence="1">
    <location>
        <begin position="53"/>
        <end position="74"/>
    </location>
</feature>
<evidence type="ECO:0000313" key="2">
    <source>
        <dbReference type="EMBL" id="MCP2352911.1"/>
    </source>
</evidence>
<dbReference type="Proteomes" id="UP001320766">
    <property type="component" value="Unassembled WGS sequence"/>
</dbReference>
<evidence type="ECO:0008006" key="4">
    <source>
        <dbReference type="Google" id="ProtNLM"/>
    </source>
</evidence>
<reference evidence="2 3" key="1">
    <citation type="submission" date="2022-06" db="EMBL/GenBank/DDBJ databases">
        <title>Sequencing the genomes of 1000 actinobacteria strains.</title>
        <authorList>
            <person name="Klenk H.-P."/>
        </authorList>
    </citation>
    <scope>NUCLEOTIDE SEQUENCE [LARGE SCALE GENOMIC DNA]</scope>
    <source>
        <strain evidence="2 3">DSM 44170</strain>
    </source>
</reference>
<dbReference type="Pfam" id="PF11361">
    <property type="entry name" value="DUF3159"/>
    <property type="match status" value="1"/>
</dbReference>
<feature type="transmembrane region" description="Helical" evidence="1">
    <location>
        <begin position="80"/>
        <end position="104"/>
    </location>
</feature>
<dbReference type="EMBL" id="JAMZEC010000001">
    <property type="protein sequence ID" value="MCP2352911.1"/>
    <property type="molecule type" value="Genomic_DNA"/>
</dbReference>
<dbReference type="InterPro" id="IPR016566">
    <property type="entry name" value="UCP010219"/>
</dbReference>
<feature type="transmembrane region" description="Helical" evidence="1">
    <location>
        <begin position="158"/>
        <end position="183"/>
    </location>
</feature>
<comment type="caution">
    <text evidence="2">The sequence shown here is derived from an EMBL/GenBank/DDBJ whole genome shotgun (WGS) entry which is preliminary data.</text>
</comment>